<evidence type="ECO:0000313" key="11">
    <source>
        <dbReference type="Proteomes" id="UP000094527"/>
    </source>
</evidence>
<dbReference type="EMBL" id="LJIJ01000107">
    <property type="protein sequence ID" value="ODN02542.1"/>
    <property type="molecule type" value="Genomic_DNA"/>
</dbReference>
<feature type="transmembrane region" description="Helical" evidence="8">
    <location>
        <begin position="605"/>
        <end position="631"/>
    </location>
</feature>
<feature type="transmembrane region" description="Helical" evidence="8">
    <location>
        <begin position="348"/>
        <end position="366"/>
    </location>
</feature>
<dbReference type="OrthoDB" id="5062115at2759"/>
<feature type="transmembrane region" description="Helical" evidence="8">
    <location>
        <begin position="222"/>
        <end position="242"/>
    </location>
</feature>
<evidence type="ECO:0000313" key="10">
    <source>
        <dbReference type="EMBL" id="ODN02542.1"/>
    </source>
</evidence>
<sequence>LKLSTETIGYIGTGNEISQMFLALILSYAGGKGHRPRWIALGLLSSSVAYLLYAMPHFLYGPGNEALSLTAEYFEKFHNTSDITTVISNKTALANFLKNLSVNDEKDLKAVTVCKPNGTIQSSSEFDCDLGDDSVIPTMLIFSGNFIAGIGSILFYTLAGPFIDDHMRPVKAPLIIAVTGSVRQAGPLIGWIVAYVCLRIYVSPTLTPLITNKDDRWLGAWWLGWVLYLVPMAFLAVLMSLFPRILRTTNKKKQTELNLDMNGANGPTITVQSDNELPKTEPIYQKCEKADLSFWASIKDLMANKINLWNNLGILCYGFAISGFGTYFPKYLEIVLKQNSADAALTTGASSIFFQVAGLLFSGFLISKYKLRARTLVTVNIAVGVFMVVVLISFPHLVCKQGQVVDPKTMSPSIFANYLSGANEFDSNLTWGNGTSHYGSGPGGEQLQQSCSSDCNCAKGQVTPVCYQDKQLMFYSACHAGCKSYDATNQLFAECSCLPSPDITLSLGKCVDASACYYTFVILIALMAMLRFGSSFGRIGNVLIPYRCVDRSQKSLASGLSFLMWSIVSIPSPIVYGRIIDSTCLLWGSKCGERGNCLLYDDVKFAYAMATTAAGLSLLGLACDCVMWYYVKDLKLYGEEENEEKK</sequence>
<evidence type="ECO:0000256" key="4">
    <source>
        <dbReference type="ARBA" id="ARBA00022692"/>
    </source>
</evidence>
<accession>A0A1D2NBB4</accession>
<dbReference type="InterPro" id="IPR036259">
    <property type="entry name" value="MFS_trans_sf"/>
</dbReference>
<dbReference type="GO" id="GO:0006811">
    <property type="term" value="P:monoatomic ion transport"/>
    <property type="evidence" value="ECO:0007669"/>
    <property type="project" value="UniProtKB-KW"/>
</dbReference>
<keyword evidence="7" id="KW-1015">Disulfide bond</keyword>
<feature type="transmembrane region" description="Helical" evidence="8">
    <location>
        <begin position="378"/>
        <end position="398"/>
    </location>
</feature>
<feature type="transmembrane region" description="Helical" evidence="8">
    <location>
        <begin position="308"/>
        <end position="328"/>
    </location>
</feature>
<evidence type="ECO:0000256" key="2">
    <source>
        <dbReference type="ARBA" id="ARBA00009657"/>
    </source>
</evidence>
<evidence type="ECO:0000256" key="7">
    <source>
        <dbReference type="ARBA" id="ARBA00023157"/>
    </source>
</evidence>
<dbReference type="PANTHER" id="PTHR11388:SF76">
    <property type="entry name" value="SOLUTE CARRIER ORGANIC ANION TRANSPORTER FAMILY MEMBER"/>
    <property type="match status" value="1"/>
</dbReference>
<dbReference type="GO" id="GO:0016323">
    <property type="term" value="C:basolateral plasma membrane"/>
    <property type="evidence" value="ECO:0007669"/>
    <property type="project" value="TreeGrafter"/>
</dbReference>
<comment type="subcellular location">
    <subcellularLocation>
        <location evidence="1 8">Cell membrane</location>
        <topology evidence="1 8">Multi-pass membrane protein</topology>
    </subcellularLocation>
</comment>
<reference evidence="10 11" key="1">
    <citation type="journal article" date="2016" name="Genome Biol. Evol.">
        <title>Gene Family Evolution Reflects Adaptation to Soil Environmental Stressors in the Genome of the Collembolan Orchesella cincta.</title>
        <authorList>
            <person name="Faddeeva-Vakhrusheva A."/>
            <person name="Derks M.F."/>
            <person name="Anvar S.Y."/>
            <person name="Agamennone V."/>
            <person name="Suring W."/>
            <person name="Smit S."/>
            <person name="van Straalen N.M."/>
            <person name="Roelofs D."/>
        </authorList>
    </citation>
    <scope>NUCLEOTIDE SEQUENCE [LARGE SCALE GENOMIC DNA]</scope>
    <source>
        <tissue evidence="10">Mixed pool</tissue>
    </source>
</reference>
<protein>
    <recommendedName>
        <fullName evidence="8">Solute carrier organic anion transporter family member</fullName>
    </recommendedName>
</protein>
<feature type="transmembrane region" description="Helical" evidence="8">
    <location>
        <begin position="555"/>
        <end position="576"/>
    </location>
</feature>
<dbReference type="PANTHER" id="PTHR11388">
    <property type="entry name" value="ORGANIC ANION TRANSPORTER"/>
    <property type="match status" value="1"/>
</dbReference>
<dbReference type="InterPro" id="IPR004156">
    <property type="entry name" value="OATP"/>
</dbReference>
<feature type="transmembrane region" description="Helical" evidence="8">
    <location>
        <begin position="184"/>
        <end position="202"/>
    </location>
</feature>
<dbReference type="Pfam" id="PF03137">
    <property type="entry name" value="OATP"/>
    <property type="match status" value="1"/>
</dbReference>
<keyword evidence="8" id="KW-0406">Ion transport</keyword>
<feature type="non-terminal residue" evidence="10">
    <location>
        <position position="1"/>
    </location>
</feature>
<dbReference type="GO" id="GO:0015347">
    <property type="term" value="F:sodium-independent organic anion transmembrane transporter activity"/>
    <property type="evidence" value="ECO:0007669"/>
    <property type="project" value="TreeGrafter"/>
</dbReference>
<evidence type="ECO:0000259" key="9">
    <source>
        <dbReference type="PROSITE" id="PS51465"/>
    </source>
</evidence>
<feature type="transmembrane region" description="Helical" evidence="8">
    <location>
        <begin position="38"/>
        <end position="60"/>
    </location>
</feature>
<dbReference type="SUPFAM" id="SSF103473">
    <property type="entry name" value="MFS general substrate transporter"/>
    <property type="match status" value="1"/>
</dbReference>
<dbReference type="AlphaFoldDB" id="A0A1D2NBB4"/>
<keyword evidence="11" id="KW-1185">Reference proteome</keyword>
<feature type="transmembrane region" description="Helical" evidence="8">
    <location>
        <begin position="139"/>
        <end position="163"/>
    </location>
</feature>
<comment type="caution">
    <text evidence="8">Lacks conserved residue(s) required for the propagation of feature annotation.</text>
</comment>
<dbReference type="Proteomes" id="UP000094527">
    <property type="component" value="Unassembled WGS sequence"/>
</dbReference>
<dbReference type="Gene3D" id="1.20.1250.20">
    <property type="entry name" value="MFS general substrate transporter like domains"/>
    <property type="match status" value="1"/>
</dbReference>
<dbReference type="InterPro" id="IPR002350">
    <property type="entry name" value="Kazal_dom"/>
</dbReference>
<comment type="similarity">
    <text evidence="2 8">Belongs to the organo anion transporter (TC 2.A.60) family.</text>
</comment>
<feature type="transmembrane region" description="Helical" evidence="8">
    <location>
        <begin position="517"/>
        <end position="534"/>
    </location>
</feature>
<dbReference type="CDD" id="cd17336">
    <property type="entry name" value="MFS_SLCO_OATP"/>
    <property type="match status" value="1"/>
</dbReference>
<organism evidence="10 11">
    <name type="scientific">Orchesella cincta</name>
    <name type="common">Springtail</name>
    <name type="synonym">Podura cincta</name>
    <dbReference type="NCBI Taxonomy" id="48709"/>
    <lineage>
        <taxon>Eukaryota</taxon>
        <taxon>Metazoa</taxon>
        <taxon>Ecdysozoa</taxon>
        <taxon>Arthropoda</taxon>
        <taxon>Hexapoda</taxon>
        <taxon>Collembola</taxon>
        <taxon>Entomobryomorpha</taxon>
        <taxon>Entomobryoidea</taxon>
        <taxon>Orchesellidae</taxon>
        <taxon>Orchesellinae</taxon>
        <taxon>Orchesella</taxon>
    </lineage>
</organism>
<comment type="caution">
    <text evidence="10">The sequence shown here is derived from an EMBL/GenBank/DDBJ whole genome shotgun (WGS) entry which is preliminary data.</text>
</comment>
<dbReference type="PROSITE" id="PS51465">
    <property type="entry name" value="KAZAL_2"/>
    <property type="match status" value="1"/>
</dbReference>
<dbReference type="STRING" id="48709.A0A1D2NBB4"/>
<dbReference type="NCBIfam" id="TIGR00805">
    <property type="entry name" value="oat"/>
    <property type="match status" value="1"/>
</dbReference>
<keyword evidence="4 8" id="KW-0812">Transmembrane</keyword>
<evidence type="ECO:0000256" key="8">
    <source>
        <dbReference type="RuleBase" id="RU362056"/>
    </source>
</evidence>
<evidence type="ECO:0000256" key="5">
    <source>
        <dbReference type="ARBA" id="ARBA00022989"/>
    </source>
</evidence>
<evidence type="ECO:0000256" key="3">
    <source>
        <dbReference type="ARBA" id="ARBA00022475"/>
    </source>
</evidence>
<name>A0A1D2NBB4_ORCCI</name>
<gene>
    <name evidence="10" type="ORF">Ocin01_04139</name>
</gene>
<evidence type="ECO:0000256" key="6">
    <source>
        <dbReference type="ARBA" id="ARBA00023136"/>
    </source>
</evidence>
<keyword evidence="5 8" id="KW-1133">Transmembrane helix</keyword>
<keyword evidence="8" id="KW-0813">Transport</keyword>
<proteinExistence type="inferred from homology"/>
<keyword evidence="3" id="KW-1003">Cell membrane</keyword>
<dbReference type="GO" id="GO:0043252">
    <property type="term" value="P:sodium-independent organic anion transport"/>
    <property type="evidence" value="ECO:0007669"/>
    <property type="project" value="TreeGrafter"/>
</dbReference>
<evidence type="ECO:0000256" key="1">
    <source>
        <dbReference type="ARBA" id="ARBA00004651"/>
    </source>
</evidence>
<feature type="domain" description="Kazal-like" evidence="9">
    <location>
        <begin position="445"/>
        <end position="499"/>
    </location>
</feature>
<keyword evidence="6 8" id="KW-0472">Membrane</keyword>